<sequence>MPMMNFSNEEMQDFLVTILRTILKRLAMQIQQLPPSQDDRPTSNSAPIQADRARGLAKLVLRAKLGMKSGHSSIISSCVGSFGNFLSMQVDVSRSKDLASRALPPVVPSRRAAVEEPSADAKPPSRSMVGYPLADPDYRSTTHTRPSPGLDCCYIPKHVNSL</sequence>
<gene>
    <name evidence="2" type="ORF">CIRG_08509</name>
</gene>
<name>A0A0J6YPC5_COCIT</name>
<evidence type="ECO:0000313" key="3">
    <source>
        <dbReference type="Proteomes" id="UP000054565"/>
    </source>
</evidence>
<organism evidence="2 3">
    <name type="scientific">Coccidioides immitis RMSCC 2394</name>
    <dbReference type="NCBI Taxonomy" id="404692"/>
    <lineage>
        <taxon>Eukaryota</taxon>
        <taxon>Fungi</taxon>
        <taxon>Dikarya</taxon>
        <taxon>Ascomycota</taxon>
        <taxon>Pezizomycotina</taxon>
        <taxon>Eurotiomycetes</taxon>
        <taxon>Eurotiomycetidae</taxon>
        <taxon>Onygenales</taxon>
        <taxon>Onygenaceae</taxon>
        <taxon>Coccidioides</taxon>
    </lineage>
</organism>
<dbReference type="Proteomes" id="UP000054565">
    <property type="component" value="Unassembled WGS sequence"/>
</dbReference>
<reference evidence="3" key="1">
    <citation type="journal article" date="2010" name="Genome Res.">
        <title>Population genomic sequencing of Coccidioides fungi reveals recent hybridization and transposon control.</title>
        <authorList>
            <person name="Neafsey D.E."/>
            <person name="Barker B.M."/>
            <person name="Sharpton T.J."/>
            <person name="Stajich J.E."/>
            <person name="Park D.J."/>
            <person name="Whiston E."/>
            <person name="Hung C.-Y."/>
            <person name="McMahan C."/>
            <person name="White J."/>
            <person name="Sykes S."/>
            <person name="Heiman D."/>
            <person name="Young S."/>
            <person name="Zeng Q."/>
            <person name="Abouelleil A."/>
            <person name="Aftuck L."/>
            <person name="Bessette D."/>
            <person name="Brown A."/>
            <person name="FitzGerald M."/>
            <person name="Lui A."/>
            <person name="Macdonald J.P."/>
            <person name="Priest M."/>
            <person name="Orbach M.J."/>
            <person name="Galgiani J.N."/>
            <person name="Kirkland T.N."/>
            <person name="Cole G.T."/>
            <person name="Birren B.W."/>
            <person name="Henn M.R."/>
            <person name="Taylor J.W."/>
            <person name="Rounsley S.D."/>
        </authorList>
    </citation>
    <scope>NUCLEOTIDE SEQUENCE [LARGE SCALE GENOMIC DNA]</scope>
    <source>
        <strain evidence="3">RMSCC 2394</strain>
    </source>
</reference>
<evidence type="ECO:0000256" key="1">
    <source>
        <dbReference type="SAM" id="MobiDB-lite"/>
    </source>
</evidence>
<accession>A0A0J6YPC5</accession>
<dbReference type="AlphaFoldDB" id="A0A0J6YPC5"/>
<proteinExistence type="predicted"/>
<dbReference type="EMBL" id="DS028098">
    <property type="protein sequence ID" value="KMP08828.1"/>
    <property type="molecule type" value="Genomic_DNA"/>
</dbReference>
<protein>
    <submittedName>
        <fullName evidence="2">Uncharacterized protein</fullName>
    </submittedName>
</protein>
<feature type="region of interest" description="Disordered" evidence="1">
    <location>
        <begin position="109"/>
        <end position="145"/>
    </location>
</feature>
<evidence type="ECO:0000313" key="2">
    <source>
        <dbReference type="EMBL" id="KMP08828.1"/>
    </source>
</evidence>